<dbReference type="AlphaFoldDB" id="A0A852ZXQ5"/>
<keyword evidence="3" id="KW-0689">Ribosomal protein</keyword>
<evidence type="ECO:0000259" key="2">
    <source>
        <dbReference type="PROSITE" id="PS51186"/>
    </source>
</evidence>
<name>A0A852ZXQ5_9ACTN</name>
<dbReference type="CDD" id="cd04301">
    <property type="entry name" value="NAT_SF"/>
    <property type="match status" value="1"/>
</dbReference>
<dbReference type="Proteomes" id="UP000567795">
    <property type="component" value="Unassembled WGS sequence"/>
</dbReference>
<dbReference type="GO" id="GO:0005840">
    <property type="term" value="C:ribosome"/>
    <property type="evidence" value="ECO:0007669"/>
    <property type="project" value="UniProtKB-KW"/>
</dbReference>
<dbReference type="Pfam" id="PF13508">
    <property type="entry name" value="Acetyltransf_7"/>
    <property type="match status" value="1"/>
</dbReference>
<evidence type="ECO:0000313" key="4">
    <source>
        <dbReference type="Proteomes" id="UP000567795"/>
    </source>
</evidence>
<organism evidence="3 4">
    <name type="scientific">Allostreptomyces psammosilenae</name>
    <dbReference type="NCBI Taxonomy" id="1892865"/>
    <lineage>
        <taxon>Bacteria</taxon>
        <taxon>Bacillati</taxon>
        <taxon>Actinomycetota</taxon>
        <taxon>Actinomycetes</taxon>
        <taxon>Kitasatosporales</taxon>
        <taxon>Streptomycetaceae</taxon>
        <taxon>Allostreptomyces</taxon>
    </lineage>
</organism>
<feature type="compositionally biased region" description="Polar residues" evidence="1">
    <location>
        <begin position="1"/>
        <end position="10"/>
    </location>
</feature>
<dbReference type="InterPro" id="IPR016181">
    <property type="entry name" value="Acyl_CoA_acyltransferase"/>
</dbReference>
<protein>
    <submittedName>
        <fullName evidence="3">Ribosomal protein S18 acetylase RimI-like enzyme</fullName>
    </submittedName>
</protein>
<evidence type="ECO:0000256" key="1">
    <source>
        <dbReference type="SAM" id="MobiDB-lite"/>
    </source>
</evidence>
<evidence type="ECO:0000313" key="3">
    <source>
        <dbReference type="EMBL" id="NYI06815.1"/>
    </source>
</evidence>
<dbReference type="InterPro" id="IPR051822">
    <property type="entry name" value="Glycosyl_Hydrolase_84"/>
</dbReference>
<dbReference type="EMBL" id="JACBZD010000001">
    <property type="protein sequence ID" value="NYI06815.1"/>
    <property type="molecule type" value="Genomic_DNA"/>
</dbReference>
<dbReference type="GO" id="GO:0016747">
    <property type="term" value="F:acyltransferase activity, transferring groups other than amino-acyl groups"/>
    <property type="evidence" value="ECO:0007669"/>
    <property type="project" value="InterPro"/>
</dbReference>
<proteinExistence type="predicted"/>
<reference evidence="3 4" key="1">
    <citation type="submission" date="2020-07" db="EMBL/GenBank/DDBJ databases">
        <title>Sequencing the genomes of 1000 actinobacteria strains.</title>
        <authorList>
            <person name="Klenk H.-P."/>
        </authorList>
    </citation>
    <scope>NUCLEOTIDE SEQUENCE [LARGE SCALE GENOMIC DNA]</scope>
    <source>
        <strain evidence="3 4">DSM 42178</strain>
    </source>
</reference>
<sequence length="221" mass="24779">MVTDQQTPEPTESPRSDAPFIRSYQPRDLADVYEICLRTADAGQDATGLYSDPDLMPNIFAGPYVFLEPELAFVVEAEGRAVGYVVGTADTAAFAAAYRERWLPRIADRYPLPSAPQNLEEHMVDLLHHPERMVQPELADYPAHLHIDLLPDYQGRGYGRQLIRTFLGALAERGVAQMYLSMVTRNTGAGAFYRRLGFREFTLSVPVPDLTYLVRSTTEPV</sequence>
<dbReference type="SUPFAM" id="SSF55729">
    <property type="entry name" value="Acyl-CoA N-acyltransferases (Nat)"/>
    <property type="match status" value="1"/>
</dbReference>
<gene>
    <name evidence="3" type="ORF">FHU37_003758</name>
</gene>
<dbReference type="InterPro" id="IPR000182">
    <property type="entry name" value="GNAT_dom"/>
</dbReference>
<dbReference type="PROSITE" id="PS51186">
    <property type="entry name" value="GNAT"/>
    <property type="match status" value="1"/>
</dbReference>
<accession>A0A852ZXQ5</accession>
<dbReference type="RefSeq" id="WP_179815339.1">
    <property type="nucleotide sequence ID" value="NZ_JACBZD010000001.1"/>
</dbReference>
<feature type="domain" description="N-acetyltransferase" evidence="2">
    <location>
        <begin position="19"/>
        <end position="219"/>
    </location>
</feature>
<dbReference type="Gene3D" id="3.40.630.30">
    <property type="match status" value="1"/>
</dbReference>
<dbReference type="PANTHER" id="PTHR13170">
    <property type="entry name" value="O-GLCNACASE"/>
    <property type="match status" value="1"/>
</dbReference>
<keyword evidence="3" id="KW-0687">Ribonucleoprotein</keyword>
<comment type="caution">
    <text evidence="3">The sequence shown here is derived from an EMBL/GenBank/DDBJ whole genome shotgun (WGS) entry which is preliminary data.</text>
</comment>
<keyword evidence="4" id="KW-1185">Reference proteome</keyword>
<dbReference type="PANTHER" id="PTHR13170:SF16">
    <property type="entry name" value="PROTEIN O-GLCNACASE"/>
    <property type="match status" value="1"/>
</dbReference>
<feature type="region of interest" description="Disordered" evidence="1">
    <location>
        <begin position="1"/>
        <end position="20"/>
    </location>
</feature>